<evidence type="ECO:0000313" key="8">
    <source>
        <dbReference type="Proteomes" id="UP000263993"/>
    </source>
</evidence>
<feature type="domain" description="Cytochrome c" evidence="6">
    <location>
        <begin position="67"/>
        <end position="148"/>
    </location>
</feature>
<dbReference type="GO" id="GO:0020037">
    <property type="term" value="F:heme binding"/>
    <property type="evidence" value="ECO:0007669"/>
    <property type="project" value="InterPro"/>
</dbReference>
<gene>
    <name evidence="7" type="ORF">DXH78_16590</name>
</gene>
<feature type="region of interest" description="Disordered" evidence="5">
    <location>
        <begin position="1"/>
        <end position="28"/>
    </location>
</feature>
<keyword evidence="2 4" id="KW-0479">Metal-binding</keyword>
<dbReference type="PROSITE" id="PS51007">
    <property type="entry name" value="CYTC"/>
    <property type="match status" value="1"/>
</dbReference>
<name>A0A371B3P8_9BRAD</name>
<dbReference type="InterPro" id="IPR009056">
    <property type="entry name" value="Cyt_c-like_dom"/>
</dbReference>
<keyword evidence="8" id="KW-1185">Reference proteome</keyword>
<dbReference type="SUPFAM" id="SSF46626">
    <property type="entry name" value="Cytochrome c"/>
    <property type="match status" value="1"/>
</dbReference>
<evidence type="ECO:0000259" key="6">
    <source>
        <dbReference type="PROSITE" id="PS51007"/>
    </source>
</evidence>
<dbReference type="AlphaFoldDB" id="A0A371B3P8"/>
<evidence type="ECO:0000313" key="7">
    <source>
        <dbReference type="EMBL" id="RDV02208.1"/>
    </source>
</evidence>
<dbReference type="InterPro" id="IPR036909">
    <property type="entry name" value="Cyt_c-like_dom_sf"/>
</dbReference>
<dbReference type="Gene3D" id="1.10.760.10">
    <property type="entry name" value="Cytochrome c-like domain"/>
    <property type="match status" value="1"/>
</dbReference>
<proteinExistence type="predicted"/>
<comment type="caution">
    <text evidence="7">The sequence shown here is derived from an EMBL/GenBank/DDBJ whole genome shotgun (WGS) entry which is preliminary data.</text>
</comment>
<evidence type="ECO:0000256" key="4">
    <source>
        <dbReference type="PROSITE-ProRule" id="PRU00433"/>
    </source>
</evidence>
<dbReference type="OrthoDB" id="7363829at2"/>
<dbReference type="GO" id="GO:0046872">
    <property type="term" value="F:metal ion binding"/>
    <property type="evidence" value="ECO:0007669"/>
    <property type="project" value="UniProtKB-KW"/>
</dbReference>
<dbReference type="Pfam" id="PF13442">
    <property type="entry name" value="Cytochrome_CBB3"/>
    <property type="match status" value="1"/>
</dbReference>
<evidence type="ECO:0000256" key="5">
    <source>
        <dbReference type="SAM" id="MobiDB-lite"/>
    </source>
</evidence>
<dbReference type="GO" id="GO:0009055">
    <property type="term" value="F:electron transfer activity"/>
    <property type="evidence" value="ECO:0007669"/>
    <property type="project" value="InterPro"/>
</dbReference>
<sequence length="150" mass="15802">MASVGWPAHGSRTRAGRTRARDVGRPLGGLSAPRRILSDIAKTAVVLAVAGLVLIAGGPVSAAPDAEQLKRGEDLLITYCGSCHAIGRTGDSRRPDAPPFRTLGKRYPIDSLEESLGEGIMSGHPDMPELSFDGDDVGAIVDYLKSIQVR</sequence>
<reference evidence="8" key="1">
    <citation type="submission" date="2018-08" db="EMBL/GenBank/DDBJ databases">
        <authorList>
            <person name="Kim S.-J."/>
            <person name="Jung G.-Y."/>
        </authorList>
    </citation>
    <scope>NUCLEOTIDE SEQUENCE [LARGE SCALE GENOMIC DNA]</scope>
    <source>
        <strain evidence="8">GY_H</strain>
    </source>
</reference>
<evidence type="ECO:0000256" key="2">
    <source>
        <dbReference type="ARBA" id="ARBA00022723"/>
    </source>
</evidence>
<organism evidence="7 8">
    <name type="scientific">Undibacter mobilis</name>
    <dbReference type="NCBI Taxonomy" id="2292256"/>
    <lineage>
        <taxon>Bacteria</taxon>
        <taxon>Pseudomonadati</taxon>
        <taxon>Pseudomonadota</taxon>
        <taxon>Alphaproteobacteria</taxon>
        <taxon>Hyphomicrobiales</taxon>
        <taxon>Nitrobacteraceae</taxon>
        <taxon>Undibacter</taxon>
    </lineage>
</organism>
<protein>
    <submittedName>
        <fullName evidence="7">Cytochrome c</fullName>
    </submittedName>
</protein>
<keyword evidence="3 4" id="KW-0408">Iron</keyword>
<dbReference type="EMBL" id="QRGO01000002">
    <property type="protein sequence ID" value="RDV02208.1"/>
    <property type="molecule type" value="Genomic_DNA"/>
</dbReference>
<dbReference type="Proteomes" id="UP000263993">
    <property type="component" value="Unassembled WGS sequence"/>
</dbReference>
<accession>A0A371B3P8</accession>
<keyword evidence="1 4" id="KW-0349">Heme</keyword>
<evidence type="ECO:0000256" key="1">
    <source>
        <dbReference type="ARBA" id="ARBA00022617"/>
    </source>
</evidence>
<evidence type="ECO:0000256" key="3">
    <source>
        <dbReference type="ARBA" id="ARBA00023004"/>
    </source>
</evidence>